<dbReference type="SMART" id="SM00855">
    <property type="entry name" value="PGAM"/>
    <property type="match status" value="1"/>
</dbReference>
<dbReference type="OrthoDB" id="496981at2759"/>
<dbReference type="GO" id="GO:0016791">
    <property type="term" value="F:phosphatase activity"/>
    <property type="evidence" value="ECO:0007669"/>
    <property type="project" value="TreeGrafter"/>
</dbReference>
<comment type="caution">
    <text evidence="1">The sequence shown here is derived from an EMBL/GenBank/DDBJ whole genome shotgun (WGS) entry which is preliminary data.</text>
</comment>
<dbReference type="GeneID" id="63771925"/>
<dbReference type="PANTHER" id="PTHR48100:SF1">
    <property type="entry name" value="HISTIDINE PHOSPHATASE FAMILY PROTEIN-RELATED"/>
    <property type="match status" value="1"/>
</dbReference>
<organism evidence="1 2">
    <name type="scientific">Pseudomassariella vexata</name>
    <dbReference type="NCBI Taxonomy" id="1141098"/>
    <lineage>
        <taxon>Eukaryota</taxon>
        <taxon>Fungi</taxon>
        <taxon>Dikarya</taxon>
        <taxon>Ascomycota</taxon>
        <taxon>Pezizomycotina</taxon>
        <taxon>Sordariomycetes</taxon>
        <taxon>Xylariomycetidae</taxon>
        <taxon>Amphisphaeriales</taxon>
        <taxon>Pseudomassariaceae</taxon>
        <taxon>Pseudomassariella</taxon>
    </lineage>
</organism>
<sequence length="303" mass="34318">METKCKFTFNFIPGFFEDYVQIAKDSANGLASTQHNLGLIDRAYETDSHLRSSGSLTQWERFTRYIEHLNQHSPAGESYKLIYVIRHGTGVHNVVMERVGSEAWKSKWSQLDGDGTETWADAHLVDAGIKQAQIVASLWLDGAKEGMPLPGTIYSSPLARCLEMTKLVYTPVLAEHQRPFQPVVKELLRERLTAHTCDRRSSRTWIKQNYPQYLLKDLEETDTLWSADKVETAEEHASRKLRLFEDIFAQDTSLFISLTTHSYAITGVLAVIGAEKFRVTEGTMFPLFVKASKVAPSSNFPQL</sequence>
<dbReference type="EMBL" id="MCFJ01000005">
    <property type="protein sequence ID" value="ORY66139.1"/>
    <property type="molecule type" value="Genomic_DNA"/>
</dbReference>
<dbReference type="AlphaFoldDB" id="A0A1Y2E3Q0"/>
<name>A0A1Y2E3Q0_9PEZI</name>
<evidence type="ECO:0000313" key="1">
    <source>
        <dbReference type="EMBL" id="ORY66139.1"/>
    </source>
</evidence>
<gene>
    <name evidence="1" type="ORF">BCR38DRAFT_339629</name>
</gene>
<dbReference type="SUPFAM" id="SSF53254">
    <property type="entry name" value="Phosphoglycerate mutase-like"/>
    <property type="match status" value="1"/>
</dbReference>
<dbReference type="PANTHER" id="PTHR48100">
    <property type="entry name" value="BROAD-SPECIFICITY PHOSPHATASE YOR283W-RELATED"/>
    <property type="match status" value="1"/>
</dbReference>
<keyword evidence="2" id="KW-1185">Reference proteome</keyword>
<proteinExistence type="predicted"/>
<dbReference type="Pfam" id="PF00300">
    <property type="entry name" value="His_Phos_1"/>
    <property type="match status" value="1"/>
</dbReference>
<dbReference type="GO" id="GO:0005737">
    <property type="term" value="C:cytoplasm"/>
    <property type="evidence" value="ECO:0007669"/>
    <property type="project" value="TreeGrafter"/>
</dbReference>
<protein>
    <submittedName>
        <fullName evidence="1">Histidine phosphatase superfamily</fullName>
    </submittedName>
</protein>
<dbReference type="RefSeq" id="XP_040717103.1">
    <property type="nucleotide sequence ID" value="XM_040855713.1"/>
</dbReference>
<dbReference type="Gene3D" id="3.40.50.1240">
    <property type="entry name" value="Phosphoglycerate mutase-like"/>
    <property type="match status" value="1"/>
</dbReference>
<accession>A0A1Y2E3Q0</accession>
<dbReference type="InterPro" id="IPR050275">
    <property type="entry name" value="PGM_Phosphatase"/>
</dbReference>
<dbReference type="InterPro" id="IPR029033">
    <property type="entry name" value="His_PPase_superfam"/>
</dbReference>
<reference evidence="1 2" key="1">
    <citation type="submission" date="2016-07" db="EMBL/GenBank/DDBJ databases">
        <title>Pervasive Adenine N6-methylation of Active Genes in Fungi.</title>
        <authorList>
            <consortium name="DOE Joint Genome Institute"/>
            <person name="Mondo S.J."/>
            <person name="Dannebaum R.O."/>
            <person name="Kuo R.C."/>
            <person name="Labutti K."/>
            <person name="Haridas S."/>
            <person name="Kuo A."/>
            <person name="Salamov A."/>
            <person name="Ahrendt S.R."/>
            <person name="Lipzen A."/>
            <person name="Sullivan W."/>
            <person name="Andreopoulos W.B."/>
            <person name="Clum A."/>
            <person name="Lindquist E."/>
            <person name="Daum C."/>
            <person name="Ramamoorthy G.K."/>
            <person name="Gryganskyi A."/>
            <person name="Culley D."/>
            <person name="Magnuson J.K."/>
            <person name="James T.Y."/>
            <person name="O'Malley M.A."/>
            <person name="Stajich J.E."/>
            <person name="Spatafora J.W."/>
            <person name="Visel A."/>
            <person name="Grigoriev I.V."/>
        </authorList>
    </citation>
    <scope>NUCLEOTIDE SEQUENCE [LARGE SCALE GENOMIC DNA]</scope>
    <source>
        <strain evidence="1 2">CBS 129021</strain>
    </source>
</reference>
<dbReference type="CDD" id="cd07067">
    <property type="entry name" value="HP_PGM_like"/>
    <property type="match status" value="1"/>
</dbReference>
<evidence type="ECO:0000313" key="2">
    <source>
        <dbReference type="Proteomes" id="UP000193689"/>
    </source>
</evidence>
<dbReference type="Proteomes" id="UP000193689">
    <property type="component" value="Unassembled WGS sequence"/>
</dbReference>
<dbReference type="InterPro" id="IPR013078">
    <property type="entry name" value="His_Pase_superF_clade-1"/>
</dbReference>
<dbReference type="InParanoid" id="A0A1Y2E3Q0"/>
<dbReference type="FunCoup" id="A0A1Y2E3Q0">
    <property type="interactions" value="163"/>
</dbReference>